<dbReference type="SMART" id="SM00895">
    <property type="entry name" value="FCD"/>
    <property type="match status" value="1"/>
</dbReference>
<reference evidence="6 7" key="1">
    <citation type="journal article" date="2016" name="Nat. Commun.">
        <title>Thousands of microbial genomes shed light on interconnected biogeochemical processes in an aquifer system.</title>
        <authorList>
            <person name="Anantharaman K."/>
            <person name="Brown C.T."/>
            <person name="Hug L.A."/>
            <person name="Sharon I."/>
            <person name="Castelle C.J."/>
            <person name="Probst A.J."/>
            <person name="Thomas B.C."/>
            <person name="Singh A."/>
            <person name="Wilkins M.J."/>
            <person name="Karaoz U."/>
            <person name="Brodie E.L."/>
            <person name="Williams K.H."/>
            <person name="Hubbard S.S."/>
            <person name="Banfield J.F."/>
        </authorList>
    </citation>
    <scope>NUCLEOTIDE SEQUENCE [LARGE SCALE GENOMIC DNA]</scope>
</reference>
<dbReference type="SMART" id="SM00345">
    <property type="entry name" value="HTH_GNTR"/>
    <property type="match status" value="1"/>
</dbReference>
<evidence type="ECO:0000256" key="4">
    <source>
        <dbReference type="SAM" id="MobiDB-lite"/>
    </source>
</evidence>
<protein>
    <submittedName>
        <fullName evidence="6">GntR family transcriptional regulator</fullName>
    </submittedName>
</protein>
<dbReference type="STRING" id="1817760.A2151_01860"/>
<dbReference type="PANTHER" id="PTHR43537:SF50">
    <property type="entry name" value="TRANSCRIPTIONAL REGULATORY PROTEIN"/>
    <property type="match status" value="1"/>
</dbReference>
<dbReference type="EMBL" id="MFSU01000036">
    <property type="protein sequence ID" value="OGI48131.1"/>
    <property type="molecule type" value="Genomic_DNA"/>
</dbReference>
<keyword evidence="1" id="KW-0805">Transcription regulation</keyword>
<sequence>MHARILRHALYHEVAERLRQLIYEHELKPGEWIDEEALAVRYGISRTPLREALKVLHAEGLVTLMPRRGCFVSELTAEDLDQIFPVMALLEGRCTYEATRRATAADVERLEALHAQLERYAAAGDVDRYYDTNYAFHEEVQRLAGNPWLQRTITEMRKLLRLVRHRQLKAPGRLQASLDEHREIMRAMRERNPEAAERHMNEHLMRQRAALAGAAATPTDGSGVRDPKTSPTQPPVHREGD</sequence>
<dbReference type="AlphaFoldDB" id="A0A1F6TSL9"/>
<dbReference type="SUPFAM" id="SSF48008">
    <property type="entry name" value="GntR ligand-binding domain-like"/>
    <property type="match status" value="1"/>
</dbReference>
<evidence type="ECO:0000256" key="1">
    <source>
        <dbReference type="ARBA" id="ARBA00023015"/>
    </source>
</evidence>
<proteinExistence type="predicted"/>
<name>A0A1F6TSL9_9PROT</name>
<feature type="domain" description="HTH gntR-type" evidence="5">
    <location>
        <begin position="8"/>
        <end position="75"/>
    </location>
</feature>
<dbReference type="PRINTS" id="PR00035">
    <property type="entry name" value="HTHGNTR"/>
</dbReference>
<evidence type="ECO:0000313" key="6">
    <source>
        <dbReference type="EMBL" id="OGI48131.1"/>
    </source>
</evidence>
<keyword evidence="3" id="KW-0804">Transcription</keyword>
<dbReference type="GO" id="GO:0003700">
    <property type="term" value="F:DNA-binding transcription factor activity"/>
    <property type="evidence" value="ECO:0007669"/>
    <property type="project" value="InterPro"/>
</dbReference>
<evidence type="ECO:0000313" key="7">
    <source>
        <dbReference type="Proteomes" id="UP000178885"/>
    </source>
</evidence>
<accession>A0A1F6TSL9</accession>
<dbReference type="InterPro" id="IPR036388">
    <property type="entry name" value="WH-like_DNA-bd_sf"/>
</dbReference>
<dbReference type="InterPro" id="IPR000524">
    <property type="entry name" value="Tscrpt_reg_HTH_GntR"/>
</dbReference>
<organism evidence="6 7">
    <name type="scientific">Candidatus Muproteobacteria bacterium RBG_16_65_34</name>
    <dbReference type="NCBI Taxonomy" id="1817760"/>
    <lineage>
        <taxon>Bacteria</taxon>
        <taxon>Pseudomonadati</taxon>
        <taxon>Pseudomonadota</taxon>
        <taxon>Candidatus Muproteobacteria</taxon>
    </lineage>
</organism>
<dbReference type="InterPro" id="IPR011711">
    <property type="entry name" value="GntR_C"/>
</dbReference>
<dbReference type="CDD" id="cd07377">
    <property type="entry name" value="WHTH_GntR"/>
    <property type="match status" value="1"/>
</dbReference>
<evidence type="ECO:0000259" key="5">
    <source>
        <dbReference type="PROSITE" id="PS50949"/>
    </source>
</evidence>
<dbReference type="InterPro" id="IPR036390">
    <property type="entry name" value="WH_DNA-bd_sf"/>
</dbReference>
<gene>
    <name evidence="6" type="ORF">A2151_01860</name>
</gene>
<dbReference type="Gene3D" id="1.10.10.10">
    <property type="entry name" value="Winged helix-like DNA-binding domain superfamily/Winged helix DNA-binding domain"/>
    <property type="match status" value="1"/>
</dbReference>
<dbReference type="SUPFAM" id="SSF46785">
    <property type="entry name" value="Winged helix' DNA-binding domain"/>
    <property type="match status" value="1"/>
</dbReference>
<dbReference type="Proteomes" id="UP000178885">
    <property type="component" value="Unassembled WGS sequence"/>
</dbReference>
<feature type="region of interest" description="Disordered" evidence="4">
    <location>
        <begin position="208"/>
        <end position="241"/>
    </location>
</feature>
<comment type="caution">
    <text evidence="6">The sequence shown here is derived from an EMBL/GenBank/DDBJ whole genome shotgun (WGS) entry which is preliminary data.</text>
</comment>
<evidence type="ECO:0000256" key="3">
    <source>
        <dbReference type="ARBA" id="ARBA00023163"/>
    </source>
</evidence>
<dbReference type="Gene3D" id="1.20.120.530">
    <property type="entry name" value="GntR ligand-binding domain-like"/>
    <property type="match status" value="1"/>
</dbReference>
<dbReference type="PROSITE" id="PS50949">
    <property type="entry name" value="HTH_GNTR"/>
    <property type="match status" value="1"/>
</dbReference>
<dbReference type="InterPro" id="IPR008920">
    <property type="entry name" value="TF_FadR/GntR_C"/>
</dbReference>
<dbReference type="PANTHER" id="PTHR43537">
    <property type="entry name" value="TRANSCRIPTIONAL REGULATOR, GNTR FAMILY"/>
    <property type="match status" value="1"/>
</dbReference>
<keyword evidence="2" id="KW-0238">DNA-binding</keyword>
<dbReference type="Pfam" id="PF00392">
    <property type="entry name" value="GntR"/>
    <property type="match status" value="1"/>
</dbReference>
<dbReference type="GO" id="GO:0003677">
    <property type="term" value="F:DNA binding"/>
    <property type="evidence" value="ECO:0007669"/>
    <property type="project" value="UniProtKB-KW"/>
</dbReference>
<dbReference type="Pfam" id="PF07729">
    <property type="entry name" value="FCD"/>
    <property type="match status" value="1"/>
</dbReference>
<evidence type="ECO:0000256" key="2">
    <source>
        <dbReference type="ARBA" id="ARBA00023125"/>
    </source>
</evidence>